<protein>
    <recommendedName>
        <fullName evidence="3">Retrotransposon gag domain-containing protein</fullName>
    </recommendedName>
</protein>
<comment type="caution">
    <text evidence="1">The sequence shown here is derived from an EMBL/GenBank/DDBJ whole genome shotgun (WGS) entry which is preliminary data.</text>
</comment>
<gene>
    <name evidence="1" type="ORF">NDU88_001464</name>
</gene>
<dbReference type="PANTHER" id="PTHR33198:SF19">
    <property type="entry name" value="CCHC-TYPE DOMAIN-CONTAINING PROTEIN"/>
    <property type="match status" value="1"/>
</dbReference>
<evidence type="ECO:0000313" key="2">
    <source>
        <dbReference type="Proteomes" id="UP001066276"/>
    </source>
</evidence>
<dbReference type="EMBL" id="JANPWB010000009">
    <property type="protein sequence ID" value="KAJ1148636.1"/>
    <property type="molecule type" value="Genomic_DNA"/>
</dbReference>
<proteinExistence type="predicted"/>
<evidence type="ECO:0008006" key="3">
    <source>
        <dbReference type="Google" id="ProtNLM"/>
    </source>
</evidence>
<dbReference type="Proteomes" id="UP001066276">
    <property type="component" value="Chromosome 5"/>
</dbReference>
<evidence type="ECO:0000313" key="1">
    <source>
        <dbReference type="EMBL" id="KAJ1148636.1"/>
    </source>
</evidence>
<organism evidence="1 2">
    <name type="scientific">Pleurodeles waltl</name>
    <name type="common">Iberian ribbed newt</name>
    <dbReference type="NCBI Taxonomy" id="8319"/>
    <lineage>
        <taxon>Eukaryota</taxon>
        <taxon>Metazoa</taxon>
        <taxon>Chordata</taxon>
        <taxon>Craniata</taxon>
        <taxon>Vertebrata</taxon>
        <taxon>Euteleostomi</taxon>
        <taxon>Amphibia</taxon>
        <taxon>Batrachia</taxon>
        <taxon>Caudata</taxon>
        <taxon>Salamandroidea</taxon>
        <taxon>Salamandridae</taxon>
        <taxon>Pleurodelinae</taxon>
        <taxon>Pleurodeles</taxon>
    </lineage>
</organism>
<keyword evidence="2" id="KW-1185">Reference proteome</keyword>
<sequence>MPGLTPYTHASVPPLKPFRGLPYPTTVALKWFSWIRHLQHYLCAMRGTDRTIKRSLLMHFRDSELHEVLETLPNTGGDADFDEVVSALNRHFDPQINQDYDRFKLQQAEQTETESIDMFYTPLRKLASTWVNINQQEEI</sequence>
<accession>A0AAV7R835</accession>
<reference evidence="1" key="1">
    <citation type="journal article" date="2022" name="bioRxiv">
        <title>Sequencing and chromosome-scale assembly of the giantPleurodeles waltlgenome.</title>
        <authorList>
            <person name="Brown T."/>
            <person name="Elewa A."/>
            <person name="Iarovenko S."/>
            <person name="Subramanian E."/>
            <person name="Araus A.J."/>
            <person name="Petzold A."/>
            <person name="Susuki M."/>
            <person name="Suzuki K.-i.T."/>
            <person name="Hayashi T."/>
            <person name="Toyoda A."/>
            <person name="Oliveira C."/>
            <person name="Osipova E."/>
            <person name="Leigh N.D."/>
            <person name="Simon A."/>
            <person name="Yun M.H."/>
        </authorList>
    </citation>
    <scope>NUCLEOTIDE SEQUENCE</scope>
    <source>
        <strain evidence="1">20211129_DDA</strain>
        <tissue evidence="1">Liver</tissue>
    </source>
</reference>
<dbReference type="AlphaFoldDB" id="A0AAV7R835"/>
<dbReference type="PANTHER" id="PTHR33198">
    <property type="entry name" value="ANK_REP_REGION DOMAIN-CONTAINING PROTEIN-RELATED"/>
    <property type="match status" value="1"/>
</dbReference>
<name>A0AAV7R835_PLEWA</name>